<dbReference type="InterPro" id="IPR050796">
    <property type="entry name" value="SCF_F-box_component"/>
</dbReference>
<dbReference type="InterPro" id="IPR006527">
    <property type="entry name" value="F-box-assoc_dom_typ1"/>
</dbReference>
<keyword evidence="3" id="KW-1185">Reference proteome</keyword>
<sequence length="431" mass="50320">MKFDFTTERFVRLPLPIQTERFVLSVVRDEKLSVLLIDDSSDDMSYMRIWVSNKINEDANKDLSWRNGLVLEVDFDSYNMYFRSFLLDEENKVAVLCCDIDLVHDYYTTIIYIIGKAMLKEQWQAVTSFSRLGFLASKFILGISSWLRSGWLEAFFFEKTDDDDILDLPDDLESEILSRVPAKSLCRLTTTWKRWYALFIDPRFVEKNKKLCKAVKESMLLINHEVYSIGGDLHSCSVEPSIEFTSKLRSLKGSEDLGFSQLYHCDGLMLSSNEGNPCTGQRRNIKPRTCYQRNDRYALGYTTSSSSDCSHSYKILRYWYYRNKKKVWVSACEIYELSSDSWRVLDSFPLNYFVYFSGVSLKGNTYFLAGDNETDAFLRTKFDFTTERFVRLPLPFQSFERVDNNVLSVVRDEKLSVLHIDGRSNVMRSDQ</sequence>
<comment type="caution">
    <text evidence="2">The sequence shown here is derived from an EMBL/GenBank/DDBJ whole genome shotgun (WGS) entry which is preliminary data.</text>
</comment>
<dbReference type="EMBL" id="JAGKQM010000016">
    <property type="protein sequence ID" value="KAH0873260.1"/>
    <property type="molecule type" value="Genomic_DNA"/>
</dbReference>
<evidence type="ECO:0000259" key="1">
    <source>
        <dbReference type="PROSITE" id="PS50181"/>
    </source>
</evidence>
<dbReference type="Pfam" id="PF07734">
    <property type="entry name" value="FBA_1"/>
    <property type="match status" value="2"/>
</dbReference>
<reference evidence="2 3" key="1">
    <citation type="submission" date="2021-05" db="EMBL/GenBank/DDBJ databases">
        <title>Genome Assembly of Synthetic Allotetraploid Brassica napus Reveals Homoeologous Exchanges between Subgenomes.</title>
        <authorList>
            <person name="Davis J.T."/>
        </authorList>
    </citation>
    <scope>NUCLEOTIDE SEQUENCE [LARGE SCALE GENOMIC DNA]</scope>
    <source>
        <strain evidence="3">cv. Da-Ae</strain>
        <tissue evidence="2">Seedling</tissue>
    </source>
</reference>
<dbReference type="InterPro" id="IPR001810">
    <property type="entry name" value="F-box_dom"/>
</dbReference>
<organism evidence="2 3">
    <name type="scientific">Brassica napus</name>
    <name type="common">Rape</name>
    <dbReference type="NCBI Taxonomy" id="3708"/>
    <lineage>
        <taxon>Eukaryota</taxon>
        <taxon>Viridiplantae</taxon>
        <taxon>Streptophyta</taxon>
        <taxon>Embryophyta</taxon>
        <taxon>Tracheophyta</taxon>
        <taxon>Spermatophyta</taxon>
        <taxon>Magnoliopsida</taxon>
        <taxon>eudicotyledons</taxon>
        <taxon>Gunneridae</taxon>
        <taxon>Pentapetalae</taxon>
        <taxon>rosids</taxon>
        <taxon>malvids</taxon>
        <taxon>Brassicales</taxon>
        <taxon>Brassicaceae</taxon>
        <taxon>Brassiceae</taxon>
        <taxon>Brassica</taxon>
    </lineage>
</organism>
<accession>A0ABQ7YZ95</accession>
<dbReference type="Gene3D" id="1.20.1280.50">
    <property type="match status" value="1"/>
</dbReference>
<dbReference type="PANTHER" id="PTHR31672">
    <property type="entry name" value="BNACNNG10540D PROTEIN"/>
    <property type="match status" value="1"/>
</dbReference>
<dbReference type="PANTHER" id="PTHR31672:SF13">
    <property type="entry name" value="F-BOX PROTEIN CPR30-LIKE"/>
    <property type="match status" value="1"/>
</dbReference>
<dbReference type="Proteomes" id="UP000824890">
    <property type="component" value="Unassembled WGS sequence"/>
</dbReference>
<proteinExistence type="predicted"/>
<dbReference type="Pfam" id="PF00646">
    <property type="entry name" value="F-box"/>
    <property type="match status" value="1"/>
</dbReference>
<evidence type="ECO:0000313" key="2">
    <source>
        <dbReference type="EMBL" id="KAH0873260.1"/>
    </source>
</evidence>
<protein>
    <recommendedName>
        <fullName evidence="1">F-box domain-containing protein</fullName>
    </recommendedName>
</protein>
<dbReference type="PROSITE" id="PS50181">
    <property type="entry name" value="FBOX"/>
    <property type="match status" value="1"/>
</dbReference>
<evidence type="ECO:0000313" key="3">
    <source>
        <dbReference type="Proteomes" id="UP000824890"/>
    </source>
</evidence>
<feature type="domain" description="F-box" evidence="1">
    <location>
        <begin position="162"/>
        <end position="208"/>
    </location>
</feature>
<dbReference type="NCBIfam" id="TIGR01640">
    <property type="entry name" value="F_box_assoc_1"/>
    <property type="match status" value="1"/>
</dbReference>
<name>A0ABQ7YZ95_BRANA</name>
<dbReference type="InterPro" id="IPR017451">
    <property type="entry name" value="F-box-assoc_interact_dom"/>
</dbReference>
<gene>
    <name evidence="2" type="ORF">HID58_070622</name>
</gene>
<dbReference type="InterPro" id="IPR036047">
    <property type="entry name" value="F-box-like_dom_sf"/>
</dbReference>
<dbReference type="SUPFAM" id="SSF81383">
    <property type="entry name" value="F-box domain"/>
    <property type="match status" value="1"/>
</dbReference>